<dbReference type="Proteomes" id="UP001500957">
    <property type="component" value="Unassembled WGS sequence"/>
</dbReference>
<dbReference type="InterPro" id="IPR029510">
    <property type="entry name" value="Ald_DH_CS_GLU"/>
</dbReference>
<dbReference type="InterPro" id="IPR016163">
    <property type="entry name" value="Ald_DH_C"/>
</dbReference>
<dbReference type="PROSITE" id="PS00687">
    <property type="entry name" value="ALDEHYDE_DEHYDR_GLU"/>
    <property type="match status" value="1"/>
</dbReference>
<dbReference type="EMBL" id="BAAAHE010000008">
    <property type="protein sequence ID" value="GAA0612055.1"/>
    <property type="molecule type" value="Genomic_DNA"/>
</dbReference>
<evidence type="ECO:0000256" key="3">
    <source>
        <dbReference type="PROSITE-ProRule" id="PRU10007"/>
    </source>
</evidence>
<dbReference type="InterPro" id="IPR016161">
    <property type="entry name" value="Ald_DH/histidinol_DH"/>
</dbReference>
<keyword evidence="2 4" id="KW-0560">Oxidoreductase</keyword>
<dbReference type="Gene3D" id="3.40.309.10">
    <property type="entry name" value="Aldehyde Dehydrogenase, Chain A, domain 2"/>
    <property type="match status" value="1"/>
</dbReference>
<dbReference type="Gene3D" id="3.40.605.10">
    <property type="entry name" value="Aldehyde Dehydrogenase, Chain A, domain 1"/>
    <property type="match status" value="1"/>
</dbReference>
<accession>A0ABN1GI83</accession>
<evidence type="ECO:0000313" key="6">
    <source>
        <dbReference type="EMBL" id="GAA0612055.1"/>
    </source>
</evidence>
<comment type="caution">
    <text evidence="6">The sequence shown here is derived from an EMBL/GenBank/DDBJ whole genome shotgun (WGS) entry which is preliminary data.</text>
</comment>
<evidence type="ECO:0000256" key="4">
    <source>
        <dbReference type="RuleBase" id="RU003345"/>
    </source>
</evidence>
<reference evidence="6 7" key="1">
    <citation type="journal article" date="2019" name="Int. J. Syst. Evol. Microbiol.">
        <title>The Global Catalogue of Microorganisms (GCM) 10K type strain sequencing project: providing services to taxonomists for standard genome sequencing and annotation.</title>
        <authorList>
            <consortium name="The Broad Institute Genomics Platform"/>
            <consortium name="The Broad Institute Genome Sequencing Center for Infectious Disease"/>
            <person name="Wu L."/>
            <person name="Ma J."/>
        </authorList>
    </citation>
    <scope>NUCLEOTIDE SEQUENCE [LARGE SCALE GENOMIC DNA]</scope>
    <source>
        <strain evidence="6 7">JCM 10671</strain>
    </source>
</reference>
<protein>
    <submittedName>
        <fullName evidence="6">Aldehyde dehydrogenase</fullName>
    </submittedName>
</protein>
<comment type="similarity">
    <text evidence="1 4">Belongs to the aldehyde dehydrogenase family.</text>
</comment>
<evidence type="ECO:0000313" key="7">
    <source>
        <dbReference type="Proteomes" id="UP001500957"/>
    </source>
</evidence>
<organism evidence="6 7">
    <name type="scientific">Sporichthya brevicatena</name>
    <dbReference type="NCBI Taxonomy" id="171442"/>
    <lineage>
        <taxon>Bacteria</taxon>
        <taxon>Bacillati</taxon>
        <taxon>Actinomycetota</taxon>
        <taxon>Actinomycetes</taxon>
        <taxon>Sporichthyales</taxon>
        <taxon>Sporichthyaceae</taxon>
        <taxon>Sporichthya</taxon>
    </lineage>
</organism>
<dbReference type="RefSeq" id="WP_344602761.1">
    <property type="nucleotide sequence ID" value="NZ_BAAAHE010000008.1"/>
</dbReference>
<feature type="active site" evidence="3">
    <location>
        <position position="250"/>
    </location>
</feature>
<dbReference type="PANTHER" id="PTHR42804">
    <property type="entry name" value="ALDEHYDE DEHYDROGENASE"/>
    <property type="match status" value="1"/>
</dbReference>
<dbReference type="SUPFAM" id="SSF53720">
    <property type="entry name" value="ALDH-like"/>
    <property type="match status" value="1"/>
</dbReference>
<evidence type="ECO:0000259" key="5">
    <source>
        <dbReference type="Pfam" id="PF00171"/>
    </source>
</evidence>
<dbReference type="InterPro" id="IPR015590">
    <property type="entry name" value="Aldehyde_DH_dom"/>
</dbReference>
<name>A0ABN1GI83_9ACTN</name>
<feature type="domain" description="Aldehyde dehydrogenase" evidence="5">
    <location>
        <begin position="17"/>
        <end position="473"/>
    </location>
</feature>
<evidence type="ECO:0000256" key="2">
    <source>
        <dbReference type="ARBA" id="ARBA00023002"/>
    </source>
</evidence>
<dbReference type="InterPro" id="IPR016162">
    <property type="entry name" value="Ald_DH_N"/>
</dbReference>
<proteinExistence type="inferred from homology"/>
<dbReference type="PANTHER" id="PTHR42804:SF1">
    <property type="entry name" value="ALDEHYDE DEHYDROGENASE-RELATED"/>
    <property type="match status" value="1"/>
</dbReference>
<gene>
    <name evidence="6" type="ORF">GCM10009547_12610</name>
</gene>
<keyword evidence="7" id="KW-1185">Reference proteome</keyword>
<evidence type="ECO:0000256" key="1">
    <source>
        <dbReference type="ARBA" id="ARBA00009986"/>
    </source>
</evidence>
<sequence>MTRFLIDGELTGALAGEELPVEDPSTGEILRSVPLGRPADAELAISAARRAFDSGPWPQLSPAQRGAALHRLGELLEANRAEFVAYGEDEVGTARRQADAIHYSRPMDAFRDLLPKGSRSLDVGLPQLTGAVPTEQLVTREPRGVVAVITPWNCPQLSNIWKVVPALLTGNTVVLKPSPEAPGAALALGRLALEAGLPPGVLNVVTGGADVGEVVSSHPGVDMVSFTGSAEVGRLIMAAGAPTLKRLALELGGKSALLALPDADPAMVAARALRVTMGSGQICALESRLLLPESLHDDIVGRIVAAMDEVVVGSAHDDATTMGPLITAAHLRRVQGWIESGVSSGAKIATGGGVPSRIPAGGHYLEPTLLVDVTNDMPVAREEIFGPVLVVIRYSGDLNEGVAIANDSQYGLIGSVYGSPENALRAARQIRSGRVAVNNAASTSDGPFGGFKQSGIGRELGTWGLEEFTEVRHLAWPI</sequence>
<dbReference type="Pfam" id="PF00171">
    <property type="entry name" value="Aldedh"/>
    <property type="match status" value="1"/>
</dbReference>